<evidence type="ECO:0000313" key="3">
    <source>
        <dbReference type="Proteomes" id="UP000261284"/>
    </source>
</evidence>
<dbReference type="EMBL" id="QTJU01000005">
    <property type="protein sequence ID" value="RFM27350.1"/>
    <property type="molecule type" value="Genomic_DNA"/>
</dbReference>
<dbReference type="AlphaFoldDB" id="A0A3E1NHC6"/>
<comment type="caution">
    <text evidence="2">The sequence shown here is derived from an EMBL/GenBank/DDBJ whole genome shotgun (WGS) entry which is preliminary data.</text>
</comment>
<proteinExistence type="predicted"/>
<protein>
    <submittedName>
        <fullName evidence="2">Uncharacterized protein</fullName>
    </submittedName>
</protein>
<reference evidence="2 3" key="1">
    <citation type="submission" date="2018-08" db="EMBL/GenBank/DDBJ databases">
        <title>Chitinophagaceae sp. K23C18032701, a novel bacterium isolated from forest soil.</title>
        <authorList>
            <person name="Wang C."/>
        </authorList>
    </citation>
    <scope>NUCLEOTIDE SEQUENCE [LARGE SCALE GENOMIC DNA]</scope>
    <source>
        <strain evidence="2 3">K23C18032701</strain>
    </source>
</reference>
<gene>
    <name evidence="2" type="ORF">DXN05_15095</name>
</gene>
<evidence type="ECO:0000313" key="2">
    <source>
        <dbReference type="EMBL" id="RFM27350.1"/>
    </source>
</evidence>
<feature type="compositionally biased region" description="Polar residues" evidence="1">
    <location>
        <begin position="44"/>
        <end position="62"/>
    </location>
</feature>
<sequence length="92" mass="10205">MQRRAGNWLLNQISCIFITILQAELQKGIDSVLRKTNGKWSVPEGSTANRTHSKSCAGNKNRPNAAMTIPTPLQPTGSVLYGTLQWFGDYVR</sequence>
<keyword evidence="3" id="KW-1185">Reference proteome</keyword>
<dbReference type="Proteomes" id="UP000261284">
    <property type="component" value="Unassembled WGS sequence"/>
</dbReference>
<accession>A0A3E1NHC6</accession>
<organism evidence="2 3">
    <name type="scientific">Deminuibacter soli</name>
    <dbReference type="NCBI Taxonomy" id="2291815"/>
    <lineage>
        <taxon>Bacteria</taxon>
        <taxon>Pseudomonadati</taxon>
        <taxon>Bacteroidota</taxon>
        <taxon>Chitinophagia</taxon>
        <taxon>Chitinophagales</taxon>
        <taxon>Chitinophagaceae</taxon>
        <taxon>Deminuibacter</taxon>
    </lineage>
</organism>
<name>A0A3E1NHC6_9BACT</name>
<evidence type="ECO:0000256" key="1">
    <source>
        <dbReference type="SAM" id="MobiDB-lite"/>
    </source>
</evidence>
<feature type="region of interest" description="Disordered" evidence="1">
    <location>
        <begin position="40"/>
        <end position="69"/>
    </location>
</feature>
<dbReference type="RefSeq" id="WP_116848108.1">
    <property type="nucleotide sequence ID" value="NZ_QTJU01000005.1"/>
</dbReference>